<sequence length="207" mass="22786">MPLRIAQCSVRAAAACRTAAAAWRQVPSCKSPQRRCVAASAQQQSLARSVRPIPISVITVAKGNSKPAEAMAAEWADKLRRYTSLNEVNVKPNPKNARETAVAVAHEGERVLKALQPADRVVLLDERGRELSSEEMAQLLAQASDQSWPSIVFCIGGPFGHAPAVRERANDTVRLSKMVMNHQVAHVVLLEQLYRAWTILRGEPYHH</sequence>
<comment type="caution">
    <text evidence="5">The sequence shown here is derived from an EMBL/GenBank/DDBJ whole genome shotgun (WGS) entry which is preliminary data.</text>
</comment>
<dbReference type="EMBL" id="LHPF02000032">
    <property type="protein sequence ID" value="PSC68894.1"/>
    <property type="molecule type" value="Genomic_DNA"/>
</dbReference>
<dbReference type="Proteomes" id="UP000239649">
    <property type="component" value="Unassembled WGS sequence"/>
</dbReference>
<dbReference type="InterPro" id="IPR003742">
    <property type="entry name" value="RlmH-like"/>
</dbReference>
<evidence type="ECO:0000256" key="2">
    <source>
        <dbReference type="ARBA" id="ARBA00022679"/>
    </source>
</evidence>
<dbReference type="GO" id="GO:0032259">
    <property type="term" value="P:methylation"/>
    <property type="evidence" value="ECO:0007669"/>
    <property type="project" value="UniProtKB-KW"/>
</dbReference>
<comment type="similarity">
    <text evidence="4">Belongs to the RNA methyltransferase RlmH family.</text>
</comment>
<reference evidence="5 6" key="1">
    <citation type="journal article" date="2018" name="Plant J.">
        <title>Genome sequences of Chlorella sorokiniana UTEX 1602 and Micractinium conductrix SAG 241.80: implications to maltose excretion by a green alga.</title>
        <authorList>
            <person name="Arriola M.B."/>
            <person name="Velmurugan N."/>
            <person name="Zhang Y."/>
            <person name="Plunkett M.H."/>
            <person name="Hondzo H."/>
            <person name="Barney B.M."/>
        </authorList>
    </citation>
    <scope>NUCLEOTIDE SEQUENCE [LARGE SCALE GENOMIC DNA]</scope>
    <source>
        <strain evidence="5 6">SAG 241.80</strain>
    </source>
</reference>
<organism evidence="5 6">
    <name type="scientific">Micractinium conductrix</name>
    <dbReference type="NCBI Taxonomy" id="554055"/>
    <lineage>
        <taxon>Eukaryota</taxon>
        <taxon>Viridiplantae</taxon>
        <taxon>Chlorophyta</taxon>
        <taxon>core chlorophytes</taxon>
        <taxon>Trebouxiophyceae</taxon>
        <taxon>Chlorellales</taxon>
        <taxon>Chlorellaceae</taxon>
        <taxon>Chlorella clade</taxon>
        <taxon>Micractinium</taxon>
    </lineage>
</organism>
<evidence type="ECO:0000313" key="6">
    <source>
        <dbReference type="Proteomes" id="UP000239649"/>
    </source>
</evidence>
<dbReference type="Pfam" id="PF02590">
    <property type="entry name" value="SPOUT_MTase"/>
    <property type="match status" value="1"/>
</dbReference>
<dbReference type="GO" id="GO:0006364">
    <property type="term" value="P:rRNA processing"/>
    <property type="evidence" value="ECO:0007669"/>
    <property type="project" value="InterPro"/>
</dbReference>
<evidence type="ECO:0000256" key="4">
    <source>
        <dbReference type="ARBA" id="ARBA00038303"/>
    </source>
</evidence>
<dbReference type="InterPro" id="IPR029028">
    <property type="entry name" value="Alpha/beta_knot_MTases"/>
</dbReference>
<evidence type="ECO:0000256" key="1">
    <source>
        <dbReference type="ARBA" id="ARBA00022603"/>
    </source>
</evidence>
<accession>A0A2P6V483</accession>
<keyword evidence="3" id="KW-0949">S-adenosyl-L-methionine</keyword>
<evidence type="ECO:0000313" key="5">
    <source>
        <dbReference type="EMBL" id="PSC68894.1"/>
    </source>
</evidence>
<dbReference type="PANTHER" id="PTHR33603">
    <property type="entry name" value="METHYLTRANSFERASE"/>
    <property type="match status" value="1"/>
</dbReference>
<keyword evidence="6" id="KW-1185">Reference proteome</keyword>
<dbReference type="HAMAP" id="MF_00658">
    <property type="entry name" value="23SrRNA_methyltr_H"/>
    <property type="match status" value="1"/>
</dbReference>
<proteinExistence type="inferred from homology"/>
<dbReference type="OrthoDB" id="429744at2759"/>
<dbReference type="SUPFAM" id="SSF75217">
    <property type="entry name" value="alpha/beta knot"/>
    <property type="match status" value="1"/>
</dbReference>
<dbReference type="InterPro" id="IPR029026">
    <property type="entry name" value="tRNA_m1G_MTases_N"/>
</dbReference>
<dbReference type="GO" id="GO:0008168">
    <property type="term" value="F:methyltransferase activity"/>
    <property type="evidence" value="ECO:0007669"/>
    <property type="project" value="UniProtKB-KW"/>
</dbReference>
<gene>
    <name evidence="5" type="ORF">C2E20_7617</name>
</gene>
<dbReference type="STRING" id="554055.A0A2P6V483"/>
<dbReference type="Gene3D" id="3.40.1280.10">
    <property type="match status" value="1"/>
</dbReference>
<dbReference type="AlphaFoldDB" id="A0A2P6V483"/>
<dbReference type="CDD" id="cd18081">
    <property type="entry name" value="RlmH-like"/>
    <property type="match status" value="1"/>
</dbReference>
<keyword evidence="2" id="KW-0808">Transferase</keyword>
<keyword evidence="1 5" id="KW-0489">Methyltransferase</keyword>
<evidence type="ECO:0000256" key="3">
    <source>
        <dbReference type="ARBA" id="ARBA00022691"/>
    </source>
</evidence>
<protein>
    <submittedName>
        <fullName evidence="5">RNA methyltransferase At5g10620</fullName>
    </submittedName>
</protein>
<name>A0A2P6V483_9CHLO</name>
<dbReference type="PANTHER" id="PTHR33603:SF1">
    <property type="entry name" value="RIBOSOMAL RNA LARGE SUBUNIT METHYLTRANSFERASE H"/>
    <property type="match status" value="1"/>
</dbReference>